<reference evidence="2" key="1">
    <citation type="journal article" date="2020" name="Cell">
        <title>Large-Scale Comparative Analyses of Tick Genomes Elucidate Their Genetic Diversity and Vector Capacities.</title>
        <authorList>
            <consortium name="Tick Genome and Microbiome Consortium (TIGMIC)"/>
            <person name="Jia N."/>
            <person name="Wang J."/>
            <person name="Shi W."/>
            <person name="Du L."/>
            <person name="Sun Y."/>
            <person name="Zhan W."/>
            <person name="Jiang J.F."/>
            <person name="Wang Q."/>
            <person name="Zhang B."/>
            <person name="Ji P."/>
            <person name="Bell-Sakyi L."/>
            <person name="Cui X.M."/>
            <person name="Yuan T.T."/>
            <person name="Jiang B.G."/>
            <person name="Yang W.F."/>
            <person name="Lam T.T."/>
            <person name="Chang Q.C."/>
            <person name="Ding S.J."/>
            <person name="Wang X.J."/>
            <person name="Zhu J.G."/>
            <person name="Ruan X.D."/>
            <person name="Zhao L."/>
            <person name="Wei J.T."/>
            <person name="Ye R.Z."/>
            <person name="Que T.C."/>
            <person name="Du C.H."/>
            <person name="Zhou Y.H."/>
            <person name="Cheng J.X."/>
            <person name="Dai P.F."/>
            <person name="Guo W.B."/>
            <person name="Han X.H."/>
            <person name="Huang E.J."/>
            <person name="Li L.F."/>
            <person name="Wei W."/>
            <person name="Gao Y.C."/>
            <person name="Liu J.Z."/>
            <person name="Shao H.Z."/>
            <person name="Wang X."/>
            <person name="Wang C.C."/>
            <person name="Yang T.C."/>
            <person name="Huo Q.B."/>
            <person name="Li W."/>
            <person name="Chen H.Y."/>
            <person name="Chen S.E."/>
            <person name="Zhou L.G."/>
            <person name="Ni X.B."/>
            <person name="Tian J.H."/>
            <person name="Sheng Y."/>
            <person name="Liu T."/>
            <person name="Pan Y.S."/>
            <person name="Xia L.Y."/>
            <person name="Li J."/>
            <person name="Zhao F."/>
            <person name="Cao W.C."/>
        </authorList>
    </citation>
    <scope>NUCLEOTIDE SEQUENCE</scope>
    <source>
        <strain evidence="2">Rsan-2018</strain>
    </source>
</reference>
<evidence type="ECO:0000313" key="2">
    <source>
        <dbReference type="EMBL" id="KAH7946895.1"/>
    </source>
</evidence>
<proteinExistence type="predicted"/>
<dbReference type="EMBL" id="JABSTV010001252">
    <property type="protein sequence ID" value="KAH7946895.1"/>
    <property type="molecule type" value="Genomic_DNA"/>
</dbReference>
<dbReference type="Proteomes" id="UP000821837">
    <property type="component" value="Chromosome 6"/>
</dbReference>
<keyword evidence="3" id="KW-1185">Reference proteome</keyword>
<evidence type="ECO:0000256" key="1">
    <source>
        <dbReference type="SAM" id="MobiDB-lite"/>
    </source>
</evidence>
<name>A0A9D4PM58_RHISA</name>
<feature type="compositionally biased region" description="Basic and acidic residues" evidence="1">
    <location>
        <begin position="132"/>
        <end position="143"/>
    </location>
</feature>
<comment type="caution">
    <text evidence="2">The sequence shown here is derived from an EMBL/GenBank/DDBJ whole genome shotgun (WGS) entry which is preliminary data.</text>
</comment>
<feature type="compositionally biased region" description="Polar residues" evidence="1">
    <location>
        <begin position="113"/>
        <end position="123"/>
    </location>
</feature>
<reference evidence="2" key="2">
    <citation type="submission" date="2021-09" db="EMBL/GenBank/DDBJ databases">
        <authorList>
            <person name="Jia N."/>
            <person name="Wang J."/>
            <person name="Shi W."/>
            <person name="Du L."/>
            <person name="Sun Y."/>
            <person name="Zhan W."/>
            <person name="Jiang J."/>
            <person name="Wang Q."/>
            <person name="Zhang B."/>
            <person name="Ji P."/>
            <person name="Sakyi L.B."/>
            <person name="Cui X."/>
            <person name="Yuan T."/>
            <person name="Jiang B."/>
            <person name="Yang W."/>
            <person name="Lam T.T.-Y."/>
            <person name="Chang Q."/>
            <person name="Ding S."/>
            <person name="Wang X."/>
            <person name="Zhu J."/>
            <person name="Ruan X."/>
            <person name="Zhao L."/>
            <person name="Wei J."/>
            <person name="Que T."/>
            <person name="Du C."/>
            <person name="Cheng J."/>
            <person name="Dai P."/>
            <person name="Han X."/>
            <person name="Huang E."/>
            <person name="Gao Y."/>
            <person name="Liu J."/>
            <person name="Shao H."/>
            <person name="Ye R."/>
            <person name="Li L."/>
            <person name="Wei W."/>
            <person name="Wang X."/>
            <person name="Wang C."/>
            <person name="Huo Q."/>
            <person name="Li W."/>
            <person name="Guo W."/>
            <person name="Chen H."/>
            <person name="Chen S."/>
            <person name="Zhou L."/>
            <person name="Zhou L."/>
            <person name="Ni X."/>
            <person name="Tian J."/>
            <person name="Zhou Y."/>
            <person name="Sheng Y."/>
            <person name="Liu T."/>
            <person name="Pan Y."/>
            <person name="Xia L."/>
            <person name="Li J."/>
            <person name="Zhao F."/>
            <person name="Cao W."/>
        </authorList>
    </citation>
    <scope>NUCLEOTIDE SEQUENCE</scope>
    <source>
        <strain evidence="2">Rsan-2018</strain>
        <tissue evidence="2">Larvae</tissue>
    </source>
</reference>
<gene>
    <name evidence="2" type="ORF">HPB52_005669</name>
</gene>
<organism evidence="2 3">
    <name type="scientific">Rhipicephalus sanguineus</name>
    <name type="common">Brown dog tick</name>
    <name type="synonym">Ixodes sanguineus</name>
    <dbReference type="NCBI Taxonomy" id="34632"/>
    <lineage>
        <taxon>Eukaryota</taxon>
        <taxon>Metazoa</taxon>
        <taxon>Ecdysozoa</taxon>
        <taxon>Arthropoda</taxon>
        <taxon>Chelicerata</taxon>
        <taxon>Arachnida</taxon>
        <taxon>Acari</taxon>
        <taxon>Parasitiformes</taxon>
        <taxon>Ixodida</taxon>
        <taxon>Ixodoidea</taxon>
        <taxon>Ixodidae</taxon>
        <taxon>Rhipicephalinae</taxon>
        <taxon>Rhipicephalus</taxon>
        <taxon>Rhipicephalus</taxon>
    </lineage>
</organism>
<sequence>MLPSLCPPVKPLNAAYPRAWFLKLDAALAQSGVTAQPLMHAVLLNALPVELRHLAAASTSSLQPYEDLCAAVLICYGHAYRPLRWSREFHASPLLQRAVPTRPQPSLDHDDTSLITAPSTSVPATEASIPVPDHRDKAEDARTSTDLSNTRGVPSKLSAEGPSRLPAIRTSSLTSRLATPRGRQPSRRPPCRTPWSLPRTSSREVFVLPLRRLRRPCLSTNTTF</sequence>
<evidence type="ECO:0000313" key="3">
    <source>
        <dbReference type="Proteomes" id="UP000821837"/>
    </source>
</evidence>
<dbReference type="AlphaFoldDB" id="A0A9D4PM58"/>
<feature type="region of interest" description="Disordered" evidence="1">
    <location>
        <begin position="100"/>
        <end position="198"/>
    </location>
</feature>
<protein>
    <submittedName>
        <fullName evidence="2">Uncharacterized protein</fullName>
    </submittedName>
</protein>
<accession>A0A9D4PM58</accession>